<dbReference type="Gene3D" id="3.30.1330.40">
    <property type="entry name" value="RutC-like"/>
    <property type="match status" value="1"/>
</dbReference>
<proteinExistence type="predicted"/>
<protein>
    <submittedName>
        <fullName evidence="1">Reactive intermediate/imine deaminase</fullName>
    </submittedName>
</protein>
<gene>
    <name evidence="1" type="ORF">Rhe02_22830</name>
</gene>
<dbReference type="AlphaFoldDB" id="A0A8J3Q5M2"/>
<dbReference type="InterPro" id="IPR035959">
    <property type="entry name" value="RutC-like_sf"/>
</dbReference>
<dbReference type="EMBL" id="BONY01000011">
    <property type="protein sequence ID" value="GIH04216.1"/>
    <property type="molecule type" value="Genomic_DNA"/>
</dbReference>
<name>A0A8J3Q5M2_9ACTN</name>
<keyword evidence="2" id="KW-1185">Reference proteome</keyword>
<sequence>MPKKTVFAEHAAPPGGPYSHAVIAGDHVYLAGSVPVLPDGTRLGGAPFADQARAAFANLATVAQAAGASLSQAVRVGVYLRDWDDFAAMNQIYIEFFGEQNLPVRTTIPVPLKGIDIEVDAILYIGQ</sequence>
<organism evidence="1 2">
    <name type="scientific">Rhizocola hellebori</name>
    <dbReference type="NCBI Taxonomy" id="1392758"/>
    <lineage>
        <taxon>Bacteria</taxon>
        <taxon>Bacillati</taxon>
        <taxon>Actinomycetota</taxon>
        <taxon>Actinomycetes</taxon>
        <taxon>Micromonosporales</taxon>
        <taxon>Micromonosporaceae</taxon>
        <taxon>Rhizocola</taxon>
    </lineage>
</organism>
<dbReference type="GO" id="GO:0005829">
    <property type="term" value="C:cytosol"/>
    <property type="evidence" value="ECO:0007669"/>
    <property type="project" value="TreeGrafter"/>
</dbReference>
<reference evidence="1" key="1">
    <citation type="submission" date="2021-01" db="EMBL/GenBank/DDBJ databases">
        <title>Whole genome shotgun sequence of Rhizocola hellebori NBRC 109834.</title>
        <authorList>
            <person name="Komaki H."/>
            <person name="Tamura T."/>
        </authorList>
    </citation>
    <scope>NUCLEOTIDE SEQUENCE</scope>
    <source>
        <strain evidence="1">NBRC 109834</strain>
    </source>
</reference>
<dbReference type="Pfam" id="PF01042">
    <property type="entry name" value="Ribonuc_L-PSP"/>
    <property type="match status" value="1"/>
</dbReference>
<evidence type="ECO:0000313" key="2">
    <source>
        <dbReference type="Proteomes" id="UP000612899"/>
    </source>
</evidence>
<dbReference type="PANTHER" id="PTHR11803:SF39">
    <property type="entry name" value="2-IMINOBUTANOATE_2-IMINOPROPANOATE DEAMINASE"/>
    <property type="match status" value="1"/>
</dbReference>
<dbReference type="SUPFAM" id="SSF55298">
    <property type="entry name" value="YjgF-like"/>
    <property type="match status" value="1"/>
</dbReference>
<dbReference type="CDD" id="cd00448">
    <property type="entry name" value="YjgF_YER057c_UK114_family"/>
    <property type="match status" value="1"/>
</dbReference>
<dbReference type="InterPro" id="IPR006175">
    <property type="entry name" value="YjgF/YER057c/UK114"/>
</dbReference>
<accession>A0A8J3Q5M2</accession>
<comment type="caution">
    <text evidence="1">The sequence shown here is derived from an EMBL/GenBank/DDBJ whole genome shotgun (WGS) entry which is preliminary data.</text>
</comment>
<dbReference type="GO" id="GO:0019239">
    <property type="term" value="F:deaminase activity"/>
    <property type="evidence" value="ECO:0007669"/>
    <property type="project" value="TreeGrafter"/>
</dbReference>
<evidence type="ECO:0000313" key="1">
    <source>
        <dbReference type="EMBL" id="GIH04216.1"/>
    </source>
</evidence>
<dbReference type="Proteomes" id="UP000612899">
    <property type="component" value="Unassembled WGS sequence"/>
</dbReference>
<dbReference type="RefSeq" id="WP_203908097.1">
    <property type="nucleotide sequence ID" value="NZ_BONY01000011.1"/>
</dbReference>
<dbReference type="PANTHER" id="PTHR11803">
    <property type="entry name" value="2-IMINOBUTANOATE/2-IMINOPROPANOATE DEAMINASE RIDA"/>
    <property type="match status" value="1"/>
</dbReference>